<dbReference type="AlphaFoldDB" id="A0A437REE3"/>
<protein>
    <submittedName>
        <fullName evidence="1">Uncharacterized protein</fullName>
    </submittedName>
</protein>
<reference evidence="1 2" key="1">
    <citation type="submission" date="2019-01" db="EMBL/GenBank/DDBJ databases">
        <authorList>
            <person name="Chen W.-M."/>
        </authorList>
    </citation>
    <scope>NUCLEOTIDE SEQUENCE [LARGE SCALE GENOMIC DNA]</scope>
    <source>
        <strain evidence="1 2">KYPY4</strain>
    </source>
</reference>
<organism evidence="1 2">
    <name type="scientific">Rubrivivax rivuli</name>
    <dbReference type="NCBI Taxonomy" id="1862385"/>
    <lineage>
        <taxon>Bacteria</taxon>
        <taxon>Pseudomonadati</taxon>
        <taxon>Pseudomonadota</taxon>
        <taxon>Betaproteobacteria</taxon>
        <taxon>Burkholderiales</taxon>
        <taxon>Sphaerotilaceae</taxon>
        <taxon>Rubrivivax</taxon>
    </lineage>
</organism>
<comment type="caution">
    <text evidence="1">The sequence shown here is derived from an EMBL/GenBank/DDBJ whole genome shotgun (WGS) entry which is preliminary data.</text>
</comment>
<evidence type="ECO:0000313" key="1">
    <source>
        <dbReference type="EMBL" id="RVU45125.1"/>
    </source>
</evidence>
<sequence length="74" mass="8159">MALFAETLFCTLPVGATCVLPRAGTALENAYVYDAVARDLQVGARRGDLEITAQQVEEVGGEPLIRHLEFRRLR</sequence>
<dbReference type="OrthoDB" id="9154956at2"/>
<accession>A0A437REE3</accession>
<evidence type="ECO:0000313" key="2">
    <source>
        <dbReference type="Proteomes" id="UP000285575"/>
    </source>
</evidence>
<keyword evidence="2" id="KW-1185">Reference proteome</keyword>
<name>A0A437REE3_9BURK</name>
<dbReference type="RefSeq" id="WP_128229203.1">
    <property type="nucleotide sequence ID" value="NZ_SACR01000004.1"/>
</dbReference>
<gene>
    <name evidence="1" type="ORF">EOE66_13290</name>
</gene>
<proteinExistence type="predicted"/>
<dbReference type="EMBL" id="SACR01000004">
    <property type="protein sequence ID" value="RVU45125.1"/>
    <property type="molecule type" value="Genomic_DNA"/>
</dbReference>
<dbReference type="Proteomes" id="UP000285575">
    <property type="component" value="Unassembled WGS sequence"/>
</dbReference>